<dbReference type="Proteomes" id="UP000198804">
    <property type="component" value="Unassembled WGS sequence"/>
</dbReference>
<dbReference type="Gene3D" id="1.20.5.3310">
    <property type="match status" value="1"/>
</dbReference>
<keyword evidence="2 9" id="KW-0813">Transport</keyword>
<evidence type="ECO:0000256" key="8">
    <source>
        <dbReference type="ARBA" id="ARBA00023136"/>
    </source>
</evidence>
<proteinExistence type="inferred from homology"/>
<evidence type="ECO:0000256" key="6">
    <source>
        <dbReference type="ARBA" id="ARBA00022989"/>
    </source>
</evidence>
<keyword evidence="7 9" id="KW-0811">Translocation</keyword>
<organism evidence="11 12">
    <name type="scientific">Methylorubrum salsuginis</name>
    <dbReference type="NCBI Taxonomy" id="414703"/>
    <lineage>
        <taxon>Bacteria</taxon>
        <taxon>Pseudomonadati</taxon>
        <taxon>Pseudomonadota</taxon>
        <taxon>Alphaproteobacteria</taxon>
        <taxon>Hyphomicrobiales</taxon>
        <taxon>Methylobacteriaceae</taxon>
        <taxon>Methylorubrum</taxon>
    </lineage>
</organism>
<comment type="subunit">
    <text evidence="9">The Tat system comprises two distinct complexes: a TatABC complex, containing multiple copies of TatA, TatB and TatC subunits, and a separate TatA complex, containing only TatA subunits. Substrates initially bind to the TatABC complex, which probably triggers association of the separate TatA complex to form the active translocon.</text>
</comment>
<dbReference type="EMBL" id="FOSV01000007">
    <property type="protein sequence ID" value="SFL02648.1"/>
    <property type="molecule type" value="Genomic_DNA"/>
</dbReference>
<dbReference type="NCBIfam" id="TIGR01411">
    <property type="entry name" value="tatAE"/>
    <property type="match status" value="1"/>
</dbReference>
<comment type="function">
    <text evidence="9">Part of the twin-arginine translocation (Tat) system that transports large folded proteins containing a characteristic twin-arginine motif in their signal peptide across membranes. TatA could form the protein-conducting channel of the Tat system.</text>
</comment>
<feature type="compositionally biased region" description="Pro residues" evidence="10">
    <location>
        <begin position="53"/>
        <end position="71"/>
    </location>
</feature>
<feature type="transmembrane region" description="Helical" evidence="9">
    <location>
        <begin position="6"/>
        <end position="25"/>
    </location>
</feature>
<keyword evidence="12" id="KW-1185">Reference proteome</keyword>
<gene>
    <name evidence="9" type="primary">tatA</name>
    <name evidence="11" type="ORF">SAMN04488125_107183</name>
</gene>
<accession>A0A1I4EA34</accession>
<keyword evidence="3 9" id="KW-1003">Cell membrane</keyword>
<dbReference type="InterPro" id="IPR003369">
    <property type="entry name" value="TatA/B/E"/>
</dbReference>
<evidence type="ECO:0000256" key="10">
    <source>
        <dbReference type="SAM" id="MobiDB-lite"/>
    </source>
</evidence>
<dbReference type="OrthoDB" id="7161179at2"/>
<evidence type="ECO:0000256" key="2">
    <source>
        <dbReference type="ARBA" id="ARBA00022448"/>
    </source>
</evidence>
<comment type="subcellular location">
    <subcellularLocation>
        <location evidence="1 9">Cell membrane</location>
        <topology evidence="1 9">Single-pass membrane protein</topology>
    </subcellularLocation>
</comment>
<dbReference type="NCBIfam" id="NF001940">
    <property type="entry name" value="PRK00720.1"/>
    <property type="match status" value="1"/>
</dbReference>
<dbReference type="STRING" id="414703.SAMN04488125_107183"/>
<reference evidence="12" key="1">
    <citation type="submission" date="2016-10" db="EMBL/GenBank/DDBJ databases">
        <authorList>
            <person name="Varghese N."/>
            <person name="Submissions S."/>
        </authorList>
    </citation>
    <scope>NUCLEOTIDE SEQUENCE [LARGE SCALE GENOMIC DNA]</scope>
    <source>
        <strain evidence="12">CGMCC 1.6474</strain>
    </source>
</reference>
<feature type="region of interest" description="Disordered" evidence="10">
    <location>
        <begin position="42"/>
        <end position="97"/>
    </location>
</feature>
<evidence type="ECO:0000256" key="5">
    <source>
        <dbReference type="ARBA" id="ARBA00022927"/>
    </source>
</evidence>
<feature type="compositionally biased region" description="Low complexity" evidence="10">
    <location>
        <begin position="72"/>
        <end position="84"/>
    </location>
</feature>
<dbReference type="PANTHER" id="PTHR42982:SF1">
    <property type="entry name" value="SEC-INDEPENDENT PROTEIN TRANSLOCASE PROTEIN TATA"/>
    <property type="match status" value="1"/>
</dbReference>
<evidence type="ECO:0000313" key="12">
    <source>
        <dbReference type="Proteomes" id="UP000198804"/>
    </source>
</evidence>
<dbReference type="RefSeq" id="WP_091945667.1">
    <property type="nucleotide sequence ID" value="NZ_FOSV01000007.1"/>
</dbReference>
<dbReference type="AlphaFoldDB" id="A0A1I4EA34"/>
<keyword evidence="6 9" id="KW-1133">Transmembrane helix</keyword>
<sequence>MGSMSVWHWVIVAVVVMLLFGRGKVSELMGDVAKGIKAFKKGMADDETTPNAAVPPPSAGEPMRTLPPNPTPGATTHAAPHAGPQQTHVPAGDHKAL</sequence>
<evidence type="ECO:0000313" key="11">
    <source>
        <dbReference type="EMBL" id="SFL02648.1"/>
    </source>
</evidence>
<evidence type="ECO:0000256" key="4">
    <source>
        <dbReference type="ARBA" id="ARBA00022692"/>
    </source>
</evidence>
<keyword evidence="5 9" id="KW-0653">Protein transport</keyword>
<dbReference type="HAMAP" id="MF_00236">
    <property type="entry name" value="TatA_E"/>
    <property type="match status" value="1"/>
</dbReference>
<name>A0A1I4EA34_9HYPH</name>
<evidence type="ECO:0000256" key="7">
    <source>
        <dbReference type="ARBA" id="ARBA00023010"/>
    </source>
</evidence>
<evidence type="ECO:0000256" key="1">
    <source>
        <dbReference type="ARBA" id="ARBA00004162"/>
    </source>
</evidence>
<dbReference type="GO" id="GO:0008320">
    <property type="term" value="F:protein transmembrane transporter activity"/>
    <property type="evidence" value="ECO:0007669"/>
    <property type="project" value="UniProtKB-UniRule"/>
</dbReference>
<comment type="similarity">
    <text evidence="9">Belongs to the TatA/E family.</text>
</comment>
<evidence type="ECO:0000256" key="3">
    <source>
        <dbReference type="ARBA" id="ARBA00022475"/>
    </source>
</evidence>
<dbReference type="PANTHER" id="PTHR42982">
    <property type="entry name" value="SEC-INDEPENDENT PROTEIN TRANSLOCASE PROTEIN TATA"/>
    <property type="match status" value="1"/>
</dbReference>
<evidence type="ECO:0000256" key="9">
    <source>
        <dbReference type="HAMAP-Rule" id="MF_00236"/>
    </source>
</evidence>
<keyword evidence="8 9" id="KW-0472">Membrane</keyword>
<dbReference type="Pfam" id="PF02416">
    <property type="entry name" value="TatA_B_E"/>
    <property type="match status" value="1"/>
</dbReference>
<dbReference type="GO" id="GO:0043953">
    <property type="term" value="P:protein transport by the Tat complex"/>
    <property type="evidence" value="ECO:0007669"/>
    <property type="project" value="UniProtKB-UniRule"/>
</dbReference>
<dbReference type="GO" id="GO:0033281">
    <property type="term" value="C:TAT protein transport complex"/>
    <property type="evidence" value="ECO:0007669"/>
    <property type="project" value="UniProtKB-UniRule"/>
</dbReference>
<protein>
    <recommendedName>
        <fullName evidence="9">Sec-independent protein translocase protein TatA</fullName>
    </recommendedName>
</protein>
<dbReference type="InterPro" id="IPR006312">
    <property type="entry name" value="TatA/E"/>
</dbReference>
<keyword evidence="4 9" id="KW-0812">Transmembrane</keyword>